<keyword evidence="7" id="KW-0653">Protein transport</keyword>
<comment type="subcellular location">
    <subcellularLocation>
        <location evidence="1">Cytoplasm</location>
    </subcellularLocation>
    <subcellularLocation>
        <location evidence="2">Nucleus</location>
        <location evidence="2">Nuclear pore complex</location>
    </subcellularLocation>
</comment>
<dbReference type="GO" id="GO:0031369">
    <property type="term" value="F:translation initiation factor binding"/>
    <property type="evidence" value="ECO:0000318"/>
    <property type="project" value="GO_Central"/>
</dbReference>
<dbReference type="GeneID" id="6756952"/>
<dbReference type="GO" id="GO:0016973">
    <property type="term" value="P:poly(A)+ mRNA export from nucleus"/>
    <property type="evidence" value="ECO:0000318"/>
    <property type="project" value="GO_Central"/>
</dbReference>
<dbReference type="InterPro" id="IPR038506">
    <property type="entry name" value="GLE1-like_sf"/>
</dbReference>
<dbReference type="GO" id="GO:0000822">
    <property type="term" value="F:inositol hexakisphosphate binding"/>
    <property type="evidence" value="ECO:0000318"/>
    <property type="project" value="GO_Central"/>
</dbReference>
<dbReference type="STRING" id="10228.B3S6A8"/>
<dbReference type="Gene3D" id="1.25.40.510">
    <property type="entry name" value="GLE1-like"/>
    <property type="match status" value="1"/>
</dbReference>
<evidence type="ECO:0000256" key="12">
    <source>
        <dbReference type="ARBA" id="ARBA00024680"/>
    </source>
</evidence>
<evidence type="ECO:0000256" key="7">
    <source>
        <dbReference type="ARBA" id="ARBA00022927"/>
    </source>
</evidence>
<dbReference type="eggNOG" id="KOG2412">
    <property type="taxonomic scope" value="Eukaryota"/>
</dbReference>
<evidence type="ECO:0000256" key="10">
    <source>
        <dbReference type="ARBA" id="ARBA00023132"/>
    </source>
</evidence>
<keyword evidence="6" id="KW-0509">mRNA transport</keyword>
<evidence type="ECO:0000256" key="2">
    <source>
        <dbReference type="ARBA" id="ARBA00004567"/>
    </source>
</evidence>
<keyword evidence="5" id="KW-0963">Cytoplasm</keyword>
<dbReference type="KEGG" id="tad:TRIADDRAFT_59739"/>
<evidence type="ECO:0000256" key="16">
    <source>
        <dbReference type="SAM" id="Coils"/>
    </source>
</evidence>
<evidence type="ECO:0000256" key="5">
    <source>
        <dbReference type="ARBA" id="ARBA00022490"/>
    </source>
</evidence>
<keyword evidence="4" id="KW-0813">Transport</keyword>
<feature type="coiled-coil region" evidence="16">
    <location>
        <begin position="153"/>
        <end position="180"/>
    </location>
</feature>
<dbReference type="EMBL" id="DS985252">
    <property type="protein sequence ID" value="EDV21724.1"/>
    <property type="molecule type" value="Genomic_DNA"/>
</dbReference>
<evidence type="ECO:0000313" key="18">
    <source>
        <dbReference type="Proteomes" id="UP000009022"/>
    </source>
</evidence>
<protein>
    <recommendedName>
        <fullName evidence="13">mRNA export factor GLE1</fullName>
    </recommendedName>
    <alternativeName>
        <fullName evidence="15">GLE1 RNA export mediator</fullName>
    </alternativeName>
    <alternativeName>
        <fullName evidence="14">Nucleoporin GLE1</fullName>
    </alternativeName>
</protein>
<dbReference type="GO" id="GO:0005543">
    <property type="term" value="F:phospholipid binding"/>
    <property type="evidence" value="ECO:0000318"/>
    <property type="project" value="GO_Central"/>
</dbReference>
<proteinExistence type="inferred from homology"/>
<dbReference type="PANTHER" id="PTHR12960">
    <property type="entry name" value="GLE-1-RELATED"/>
    <property type="match status" value="1"/>
</dbReference>
<evidence type="ECO:0000313" key="17">
    <source>
        <dbReference type="EMBL" id="EDV21724.1"/>
    </source>
</evidence>
<evidence type="ECO:0000256" key="15">
    <source>
        <dbReference type="ARBA" id="ARBA00030897"/>
    </source>
</evidence>
<comment type="similarity">
    <text evidence="3">Belongs to the GLE1 family.</text>
</comment>
<dbReference type="FunCoup" id="B3S6A8">
    <property type="interactions" value="1589"/>
</dbReference>
<organism evidence="17 18">
    <name type="scientific">Trichoplax adhaerens</name>
    <name type="common">Trichoplax reptans</name>
    <dbReference type="NCBI Taxonomy" id="10228"/>
    <lineage>
        <taxon>Eukaryota</taxon>
        <taxon>Metazoa</taxon>
        <taxon>Placozoa</taxon>
        <taxon>Uniplacotomia</taxon>
        <taxon>Trichoplacea</taxon>
        <taxon>Trichoplacidae</taxon>
        <taxon>Trichoplax</taxon>
    </lineage>
</organism>
<sequence>MKPKCDQNNSSIIENLQTSPKGQLVYDHDWHTNPQRMKDILTKASQVSDTFVHFKRCNQGLHSTNDINSHDMDIDKQNNIKSYNKSYGLLPEYLVSGEEDDDDDEGLSREENLIDAKLIEFATWMTKMKEMKRSLYERSKIAVELKRKDRLQREMLANNRAQQLEELRNQQIKSRQLQQSHQQEEHVKMLESVASKGLEFSEYIEKQKRKLLEHMRTTVYQIVQIEEKINQIFNTYEKSKILHHLPKSTEDITSILKNLHLAAEQALTQADSNSRSIDERSVATVQNCLSKAKVLQQLIEKASNIIESEIKQTKAKELEAEKILVAKQKEAAAADQTNEKLPKNLAAGSHSIFQNEDGKNETTKAKTSSSGNIYVPKFISKNAWKEYIAIMQSHKEYEQTFSNLVNDSKAKKYRFDLLIAITTPINTIASQSAEHLLDKIRRLHNLLSGKQVTCKGKVVTSTAHPEGPLFCRDIMASKFIKQADQQISASHASAFPIALTALGVWCEYPEMGNLFLAHFYSLCPYTVPFNIPRLADQNDIEYFKYDYICTNLAARKLGYHVKDGNIEDEDQYLKRMSGIIRLYAAIIQSTPPQGPTHAHPHGIEYGWRWLARIVNMPPVPNVTATLIFDFLQVAGNKLNLTYGKQFGKLITLICKEYYPKLEAVTPKSKRGPLSRLLLFLQDCLKNRHIPKAEGHIDKSFWK</sequence>
<accession>B3S6A8</accession>
<evidence type="ECO:0000256" key="4">
    <source>
        <dbReference type="ARBA" id="ARBA00022448"/>
    </source>
</evidence>
<dbReference type="HOGENOM" id="CLU_392969_0_0_1"/>
<dbReference type="InterPro" id="IPR012476">
    <property type="entry name" value="GLE1"/>
</dbReference>
<evidence type="ECO:0000256" key="11">
    <source>
        <dbReference type="ARBA" id="ARBA00023242"/>
    </source>
</evidence>
<evidence type="ECO:0000256" key="9">
    <source>
        <dbReference type="ARBA" id="ARBA00023054"/>
    </source>
</evidence>
<dbReference type="RefSeq" id="XP_002115872.1">
    <property type="nucleotide sequence ID" value="XM_002115836.1"/>
</dbReference>
<dbReference type="CTD" id="6756952"/>
<keyword evidence="11" id="KW-0539">Nucleus</keyword>
<dbReference type="PANTHER" id="PTHR12960:SF0">
    <property type="entry name" value="MRNA EXPORT FACTOR GLE1"/>
    <property type="match status" value="1"/>
</dbReference>
<dbReference type="GO" id="GO:0044614">
    <property type="term" value="C:nuclear pore cytoplasmic filaments"/>
    <property type="evidence" value="ECO:0000318"/>
    <property type="project" value="GO_Central"/>
</dbReference>
<keyword evidence="8" id="KW-0811">Translocation</keyword>
<dbReference type="FunFam" id="1.25.40.510:FF:000001">
    <property type="entry name" value="Nucleoporin GLE1 isoform 1"/>
    <property type="match status" value="1"/>
</dbReference>
<evidence type="ECO:0000256" key="1">
    <source>
        <dbReference type="ARBA" id="ARBA00004496"/>
    </source>
</evidence>
<dbReference type="OrthoDB" id="420884at2759"/>
<evidence type="ECO:0000256" key="8">
    <source>
        <dbReference type="ARBA" id="ARBA00023010"/>
    </source>
</evidence>
<dbReference type="InParanoid" id="B3S6A8"/>
<dbReference type="Proteomes" id="UP000009022">
    <property type="component" value="Unassembled WGS sequence"/>
</dbReference>
<name>B3S6A8_TRIAD</name>
<reference evidence="17 18" key="1">
    <citation type="journal article" date="2008" name="Nature">
        <title>The Trichoplax genome and the nature of placozoans.</title>
        <authorList>
            <person name="Srivastava M."/>
            <person name="Begovic E."/>
            <person name="Chapman J."/>
            <person name="Putnam N.H."/>
            <person name="Hellsten U."/>
            <person name="Kawashima T."/>
            <person name="Kuo A."/>
            <person name="Mitros T."/>
            <person name="Salamov A."/>
            <person name="Carpenter M.L."/>
            <person name="Signorovitch A.Y."/>
            <person name="Moreno M.A."/>
            <person name="Kamm K."/>
            <person name="Grimwood J."/>
            <person name="Schmutz J."/>
            <person name="Shapiro H."/>
            <person name="Grigoriev I.V."/>
            <person name="Buss L.W."/>
            <person name="Schierwater B."/>
            <person name="Dellaporta S.L."/>
            <person name="Rokhsar D.S."/>
        </authorList>
    </citation>
    <scope>NUCLEOTIDE SEQUENCE [LARGE SCALE GENOMIC DNA]</scope>
    <source>
        <strain evidence="17 18">Grell-BS-1999</strain>
    </source>
</reference>
<keyword evidence="10" id="KW-0906">Nuclear pore complex</keyword>
<comment type="function">
    <text evidence="12">Required for the export of mRNAs containing poly(A) tails from the nucleus into the cytoplasm. May be involved in the terminal step of the mRNA transport through the nuclear pore complex (NPC).</text>
</comment>
<dbReference type="Pfam" id="PF07817">
    <property type="entry name" value="GLE1"/>
    <property type="match status" value="1"/>
</dbReference>
<dbReference type="OMA" id="ARISRCE"/>
<evidence type="ECO:0000256" key="3">
    <source>
        <dbReference type="ARBA" id="ARBA00011056"/>
    </source>
</evidence>
<dbReference type="GO" id="GO:0015031">
    <property type="term" value="P:protein transport"/>
    <property type="evidence" value="ECO:0007669"/>
    <property type="project" value="UniProtKB-KW"/>
</dbReference>
<keyword evidence="9 16" id="KW-0175">Coiled coil</keyword>
<evidence type="ECO:0000256" key="13">
    <source>
        <dbReference type="ARBA" id="ARBA00026227"/>
    </source>
</evidence>
<evidence type="ECO:0000256" key="14">
    <source>
        <dbReference type="ARBA" id="ARBA00029983"/>
    </source>
</evidence>
<gene>
    <name evidence="17" type="ORF">TRIADDRAFT_59739</name>
</gene>
<evidence type="ECO:0000256" key="6">
    <source>
        <dbReference type="ARBA" id="ARBA00022816"/>
    </source>
</evidence>
<dbReference type="GO" id="GO:0005737">
    <property type="term" value="C:cytoplasm"/>
    <property type="evidence" value="ECO:0000318"/>
    <property type="project" value="GO_Central"/>
</dbReference>
<dbReference type="AlphaFoldDB" id="B3S6A8"/>
<keyword evidence="18" id="KW-1185">Reference proteome</keyword>